<protein>
    <submittedName>
        <fullName evidence="1">Uncharacterized protein</fullName>
    </submittedName>
</protein>
<sequence length="151" mass="16903">MSFPKSSRDETVAVLDDWAAGTERQCAYTLESKQNFGPFDRAFANGLVAILKDDVKNMLRQKDCSLGLRIAIEAETRKPAPEQNAKLLAGYRDNQKTLETQMCVSRLDRFARMQAHGGCIPGLNEETDEIMGNEDQELKESIAAYRWATGI</sequence>
<reference evidence="1" key="1">
    <citation type="journal article" date="2020" name="Mol. Plant Microbe Interact.">
        <title>Genome Sequence of the Biocontrol Agent Coniothyrium minitans strain Conio (IMI 134523).</title>
        <authorList>
            <person name="Patel D."/>
            <person name="Shittu T.A."/>
            <person name="Baroncelli R."/>
            <person name="Muthumeenakshi S."/>
            <person name="Osborne T.H."/>
            <person name="Janganan T.K."/>
            <person name="Sreenivasaprasad S."/>
        </authorList>
    </citation>
    <scope>NUCLEOTIDE SEQUENCE</scope>
    <source>
        <strain evidence="1">Conio</strain>
    </source>
</reference>
<keyword evidence="2" id="KW-1185">Reference proteome</keyword>
<dbReference type="Proteomes" id="UP000756921">
    <property type="component" value="Unassembled WGS sequence"/>
</dbReference>
<proteinExistence type="predicted"/>
<name>A0A9P6KLS8_9PLEO</name>
<evidence type="ECO:0000313" key="1">
    <source>
        <dbReference type="EMBL" id="KAF9731185.1"/>
    </source>
</evidence>
<accession>A0A9P6KLS8</accession>
<evidence type="ECO:0000313" key="2">
    <source>
        <dbReference type="Proteomes" id="UP000756921"/>
    </source>
</evidence>
<dbReference type="OrthoDB" id="10456958at2759"/>
<dbReference type="EMBL" id="WJXW01000013">
    <property type="protein sequence ID" value="KAF9731185.1"/>
    <property type="molecule type" value="Genomic_DNA"/>
</dbReference>
<comment type="caution">
    <text evidence="1">The sequence shown here is derived from an EMBL/GenBank/DDBJ whole genome shotgun (WGS) entry which is preliminary data.</text>
</comment>
<organism evidence="1 2">
    <name type="scientific">Paraphaeosphaeria minitans</name>
    <dbReference type="NCBI Taxonomy" id="565426"/>
    <lineage>
        <taxon>Eukaryota</taxon>
        <taxon>Fungi</taxon>
        <taxon>Dikarya</taxon>
        <taxon>Ascomycota</taxon>
        <taxon>Pezizomycotina</taxon>
        <taxon>Dothideomycetes</taxon>
        <taxon>Pleosporomycetidae</taxon>
        <taxon>Pleosporales</taxon>
        <taxon>Massarineae</taxon>
        <taxon>Didymosphaeriaceae</taxon>
        <taxon>Paraphaeosphaeria</taxon>
    </lineage>
</organism>
<gene>
    <name evidence="1" type="ORF">PMIN01_11144</name>
</gene>
<dbReference type="AlphaFoldDB" id="A0A9P6KLS8"/>